<dbReference type="STRING" id="694573.A0A194UVF4"/>
<feature type="compositionally biased region" description="Low complexity" evidence="1">
    <location>
        <begin position="81"/>
        <end position="94"/>
    </location>
</feature>
<feature type="compositionally biased region" description="Basic and acidic residues" evidence="1">
    <location>
        <begin position="728"/>
        <end position="742"/>
    </location>
</feature>
<keyword evidence="5" id="KW-1185">Reference proteome</keyword>
<dbReference type="PANTHER" id="PTHR11977:SF133">
    <property type="entry name" value="DUF4045 DOMAIN-CONTAINING PROTEIN"/>
    <property type="match status" value="1"/>
</dbReference>
<dbReference type="InterPro" id="IPR029006">
    <property type="entry name" value="ADF-H/Gelsolin-like_dom_sf"/>
</dbReference>
<dbReference type="GO" id="GO:0015629">
    <property type="term" value="C:actin cytoskeleton"/>
    <property type="evidence" value="ECO:0007669"/>
    <property type="project" value="TreeGrafter"/>
</dbReference>
<dbReference type="GO" id="GO:0051016">
    <property type="term" value="P:barbed-end actin filament capping"/>
    <property type="evidence" value="ECO:0007669"/>
    <property type="project" value="TreeGrafter"/>
</dbReference>
<feature type="compositionally biased region" description="Basic and acidic residues" evidence="1">
    <location>
        <begin position="15"/>
        <end position="50"/>
    </location>
</feature>
<dbReference type="Pfam" id="PF13254">
    <property type="entry name" value="DUF4045"/>
    <property type="match status" value="2"/>
</dbReference>
<evidence type="ECO:0000259" key="3">
    <source>
        <dbReference type="Pfam" id="PF25480"/>
    </source>
</evidence>
<dbReference type="GO" id="GO:0008154">
    <property type="term" value="P:actin polymerization or depolymerization"/>
    <property type="evidence" value="ECO:0007669"/>
    <property type="project" value="TreeGrafter"/>
</dbReference>
<feature type="compositionally biased region" description="Polar residues" evidence="1">
    <location>
        <begin position="1315"/>
        <end position="1327"/>
    </location>
</feature>
<dbReference type="OrthoDB" id="6375767at2759"/>
<dbReference type="GO" id="GO:0005737">
    <property type="term" value="C:cytoplasm"/>
    <property type="evidence" value="ECO:0007669"/>
    <property type="project" value="TreeGrafter"/>
</dbReference>
<evidence type="ECO:0000256" key="1">
    <source>
        <dbReference type="SAM" id="MobiDB-lite"/>
    </source>
</evidence>
<feature type="compositionally biased region" description="Low complexity" evidence="1">
    <location>
        <begin position="506"/>
        <end position="517"/>
    </location>
</feature>
<dbReference type="Proteomes" id="UP000078576">
    <property type="component" value="Unassembled WGS sequence"/>
</dbReference>
<feature type="region of interest" description="Disordered" evidence="1">
    <location>
        <begin position="954"/>
        <end position="1423"/>
    </location>
</feature>
<dbReference type="InterPro" id="IPR057226">
    <property type="entry name" value="DUF7904"/>
</dbReference>
<feature type="compositionally biased region" description="Basic and acidic residues" evidence="1">
    <location>
        <begin position="681"/>
        <end position="695"/>
    </location>
</feature>
<feature type="compositionally biased region" description="Low complexity" evidence="1">
    <location>
        <begin position="132"/>
        <end position="148"/>
    </location>
</feature>
<evidence type="ECO:0000259" key="2">
    <source>
        <dbReference type="Pfam" id="PF13254"/>
    </source>
</evidence>
<sequence length="1912" mass="207042">MSNEVSDFLRSVEQLNHRRDEDEEARSRELEEKLLQQRKERQARREERARSISPQKSSPANTPPPSSRRKDSTSQGTEDFALASSPIPALSAALQDQTSTVTSPPTEAMDLSSARPTSPIKETILDHEPRRTSIASSPSSAVSTKTPALSWQRRPPSQGPDRPRSRPLSIVAAENAAARSNITPAEAASPDHTPSRDQISEALGSKDPSWFRQTADRGANSAAYRKNQVEDIDTVDVSSARAQLPGMSQLTSTESEKEPPRERPASASSGTIASPLPLTDAQRLGPPADIQTDQEDSASGHSSPTRPASPTKGMGGFVQSAMMKRTDSVKRWSVTTPGLQRGGPGSNRNSFDSKAGATSPGPEPSPRPVSRSRAKSVSRPTSSHAKDFPSVDTTSIKDTAPEILKLEPADDRTPPTTPSRTMDPKRWSPTKGSWLDAALNKPESPKPKPAAPSNQPAWMVELNRAKAERAKNSSVDHNRTGSTVKKPEVKTGGLVRPAPLGTTVKPSSFGGLPSPSLTGERPLTPGLRGGFPKTSPALEKPSFSTEESARRGSVTSPTPPAPEQEKQEKPEKPEAPPATDFRAALRPRGRTIGREDKKEPAARAPSPALPEEKKEPVSRGSATSPALPVVEQEKPDTPTTKDFRAALRPRSTTIGKDTASKDENKEPTPRVPSPALSALPEQEKPEALPKKDFRAGLRPRGTTMSKEESKEPPPRVTSPALPSFPAPEQEKPETLAKKDFRAGLRSRGTTIGKDPFVKEENKEPANELANVFGKLRRAKTQNFVPPDELKDNILKGKSALNTTGGPKPYEKKDEFKDAILKKRADFQQAKEEGRNVTANTKVPQEQTIPEGLAKRAQMSRSGSISHFSHSRDNSIAKSPSEASAKAFESSRSSMLSAASPPTTSEDSVPAKEEKADSAPVSSLPKEKIVPGRLQNKVGGNALAERFNPALAGLLSRGPPGMGGPATKPFGTASGLGISNATKEPGPGPKLEHMTKGRARGPRRKAPTSVTKPAEPVGSEPAAAPASPLPESKEPVEKEAETEKPVPWSVPETKEPTKEVKAEDTLPPPVPERKGPITKQVEAEKPMPPPVSESKVPAAKVEAEEPLPPPVPERRGPIVKEVGTERPLPSPIAQRKEPLPEEIDIEKPLPAPIPESKQPVAEVVEAEKPPPSPIAERKEPLPTEAEPEKPLPSPVPESKQPLSEAVKAEMPLPSPLLERKEPIKIETEPEKPLPSPVPENKEPPRVIEAEKPLPSPIPKSKQPVTKEVEAQKPLPPPPAQEQVTEPIVPTKPIVKSPRVSPVEQFKAKMAQDQSRDSGATSPSISIATRTALVDPPRPKVTTSSSPNKIHEQVAAMAAKTQPAEDKKVDEQPPSPRKLDKRRMSKFFDEASLPTPKSEPEPERSASPIKKTFGVPTPPRKLPEPEKAISQPAISMGNVTTVFGRSVTPTKPQKPVEEVVPEPLNLRRRSTAKTPIARDLPALPTSSVQASPIASPSRSLSKSAGDVSAMLNGFFGKERPRRNYNVDAVEVLMNRSKSGSMVQTQKAQLFQVTEQGKKISVPSHYERVLFEREMYICSHTFTNEARKKVSEVYFWAGDEVAPSVIEDAQVFINKEARSMGGSLIRMRQGKETAEFIQALGGIVIIRRGSSNKYDSLAPNVLCGRRYMGQIVFDEVDFAPNTLCSGFPYLIAQQGKCYLWKGKGAGVDEVSCAKLVGMDLALMGELVEVEEGQEPDHFWSLFGGAKKMSSADHWRLKPSYDKYCGRLFCSDTADRRQIIEINPFSQADLSPTKIYILDAFFEMYIIIGREAQSQYASFHNALDFAQEYAILAAGMEDRPFVPVSTVVLEGIPRDLRSCFRKWRDDMSPTKMLPSSSNTAAASAGATGGKTTGLKRARSLRVLPLGQALQALGNAE</sequence>
<dbReference type="PANTHER" id="PTHR11977">
    <property type="entry name" value="VILLIN"/>
    <property type="match status" value="1"/>
</dbReference>
<dbReference type="InterPro" id="IPR025118">
    <property type="entry name" value="DUF4045"/>
</dbReference>
<evidence type="ECO:0000313" key="4">
    <source>
        <dbReference type="EMBL" id="KUI55591.1"/>
    </source>
</evidence>
<feature type="compositionally biased region" description="Polar residues" evidence="1">
    <location>
        <begin position="95"/>
        <end position="105"/>
    </location>
</feature>
<dbReference type="SMART" id="SM00262">
    <property type="entry name" value="GEL"/>
    <property type="match status" value="3"/>
</dbReference>
<proteinExistence type="predicted"/>
<feature type="region of interest" description="Disordered" evidence="1">
    <location>
        <begin position="1"/>
        <end position="762"/>
    </location>
</feature>
<name>A0A194UVF4_CYTMA</name>
<feature type="compositionally biased region" description="Basic and acidic residues" evidence="1">
    <location>
        <begin position="563"/>
        <end position="574"/>
    </location>
</feature>
<feature type="compositionally biased region" description="Basic and acidic residues" evidence="1">
    <location>
        <begin position="658"/>
        <end position="668"/>
    </location>
</feature>
<dbReference type="Gene3D" id="3.40.20.10">
    <property type="entry name" value="Severin"/>
    <property type="match status" value="3"/>
</dbReference>
<dbReference type="PRINTS" id="PR00597">
    <property type="entry name" value="GELSOLIN"/>
</dbReference>
<dbReference type="Pfam" id="PF25480">
    <property type="entry name" value="DUF7904"/>
    <property type="match status" value="1"/>
</dbReference>
<feature type="compositionally biased region" description="Basic and acidic residues" evidence="1">
    <location>
        <begin position="592"/>
        <end position="601"/>
    </location>
</feature>
<feature type="compositionally biased region" description="Polar residues" evidence="1">
    <location>
        <begin position="297"/>
        <end position="308"/>
    </location>
</feature>
<feature type="compositionally biased region" description="Low complexity" evidence="1">
    <location>
        <begin position="886"/>
        <end position="899"/>
    </location>
</feature>
<feature type="compositionally biased region" description="Basic and acidic residues" evidence="1">
    <location>
        <begin position="463"/>
        <end position="489"/>
    </location>
</feature>
<dbReference type="GO" id="GO:0051015">
    <property type="term" value="F:actin filament binding"/>
    <property type="evidence" value="ECO:0007669"/>
    <property type="project" value="InterPro"/>
</dbReference>
<feature type="domain" description="DUF4045" evidence="2">
    <location>
        <begin position="2"/>
        <end position="600"/>
    </location>
</feature>
<feature type="compositionally biased region" description="Polar residues" evidence="1">
    <location>
        <begin position="836"/>
        <end position="847"/>
    </location>
</feature>
<feature type="compositionally biased region" description="Low complexity" evidence="1">
    <location>
        <begin position="1871"/>
        <end position="1881"/>
    </location>
</feature>
<dbReference type="EMBL" id="KN714681">
    <property type="protein sequence ID" value="KUI55591.1"/>
    <property type="molecule type" value="Genomic_DNA"/>
</dbReference>
<feature type="compositionally biased region" description="Basic and acidic residues" evidence="1">
    <location>
        <begin position="1030"/>
        <end position="1043"/>
    </location>
</feature>
<feature type="compositionally biased region" description="Basic and acidic residues" evidence="1">
    <location>
        <begin position="1238"/>
        <end position="1250"/>
    </location>
</feature>
<dbReference type="InterPro" id="IPR007122">
    <property type="entry name" value="Villin/Gelsolin"/>
</dbReference>
<feature type="compositionally biased region" description="Basic and acidic residues" evidence="1">
    <location>
        <begin position="404"/>
        <end position="413"/>
    </location>
</feature>
<evidence type="ECO:0000313" key="5">
    <source>
        <dbReference type="Proteomes" id="UP000078576"/>
    </source>
</evidence>
<feature type="compositionally biased region" description="Basic and acidic residues" evidence="1">
    <location>
        <begin position="1216"/>
        <end position="1230"/>
    </location>
</feature>
<feature type="compositionally biased region" description="Basic and acidic residues" evidence="1">
    <location>
        <begin position="1070"/>
        <end position="1084"/>
    </location>
</feature>
<feature type="compositionally biased region" description="Basic residues" evidence="1">
    <location>
        <begin position="995"/>
        <end position="1005"/>
    </location>
</feature>
<feature type="compositionally biased region" description="Polar residues" evidence="1">
    <location>
        <begin position="236"/>
        <end position="253"/>
    </location>
</feature>
<feature type="compositionally biased region" description="Basic and acidic residues" evidence="1">
    <location>
        <begin position="808"/>
        <end position="834"/>
    </location>
</feature>
<feature type="compositionally biased region" description="Basic and acidic residues" evidence="1">
    <location>
        <begin position="631"/>
        <end position="645"/>
    </location>
</feature>
<feature type="compositionally biased region" description="Low complexity" evidence="1">
    <location>
        <begin position="1012"/>
        <end position="1029"/>
    </location>
</feature>
<accession>A0A194UVF4</accession>
<feature type="compositionally biased region" description="Basic and acidic residues" evidence="1">
    <location>
        <begin position="1111"/>
        <end position="1123"/>
    </location>
</feature>
<feature type="domain" description="DUF4045" evidence="2">
    <location>
        <begin position="706"/>
        <end position="826"/>
    </location>
</feature>
<feature type="compositionally biased region" description="Basic and acidic residues" evidence="1">
    <location>
        <begin position="254"/>
        <end position="264"/>
    </location>
</feature>
<dbReference type="SUPFAM" id="SSF55753">
    <property type="entry name" value="Actin depolymerizing proteins"/>
    <property type="match status" value="3"/>
</dbReference>
<dbReference type="GO" id="GO:0005546">
    <property type="term" value="F:phosphatidylinositol-4,5-bisphosphate binding"/>
    <property type="evidence" value="ECO:0007669"/>
    <property type="project" value="TreeGrafter"/>
</dbReference>
<reference evidence="5" key="1">
    <citation type="submission" date="2014-12" db="EMBL/GenBank/DDBJ databases">
        <title>Genome Sequence of Valsa Canker Pathogens Uncovers a Specific Adaption of Colonization on Woody Bark.</title>
        <authorList>
            <person name="Yin Z."/>
            <person name="Liu H."/>
            <person name="Gao X."/>
            <person name="Li Z."/>
            <person name="Song N."/>
            <person name="Ke X."/>
            <person name="Dai Q."/>
            <person name="Wu Y."/>
            <person name="Sun Y."/>
            <person name="Xu J.-R."/>
            <person name="Kang Z.K."/>
            <person name="Wang L."/>
            <person name="Huang L."/>
        </authorList>
    </citation>
    <scope>NUCLEOTIDE SEQUENCE [LARGE SCALE GENOMIC DNA]</scope>
    <source>
        <strain evidence="5">SXYL134</strain>
    </source>
</reference>
<protein>
    <submittedName>
        <fullName evidence="4">Advillin</fullName>
    </submittedName>
</protein>
<feature type="compositionally biased region" description="Basic and acidic residues" evidence="1">
    <location>
        <begin position="1051"/>
        <end position="1063"/>
    </location>
</feature>
<dbReference type="GO" id="GO:0051014">
    <property type="term" value="P:actin filament severing"/>
    <property type="evidence" value="ECO:0007669"/>
    <property type="project" value="TreeGrafter"/>
</dbReference>
<feature type="domain" description="DUF7904" evidence="3">
    <location>
        <begin position="1546"/>
        <end position="1645"/>
    </location>
</feature>
<feature type="region of interest" description="Disordered" evidence="1">
    <location>
        <begin position="1867"/>
        <end position="1888"/>
    </location>
</feature>
<feature type="compositionally biased region" description="Basic and acidic residues" evidence="1">
    <location>
        <begin position="1174"/>
        <end position="1188"/>
    </location>
</feature>
<gene>
    <name evidence="4" type="ORF">VP1G_02973</name>
</gene>
<organism evidence="4 5">
    <name type="scientific">Cytospora mali</name>
    <name type="common">Apple Valsa canker fungus</name>
    <name type="synonym">Valsa mali</name>
    <dbReference type="NCBI Taxonomy" id="578113"/>
    <lineage>
        <taxon>Eukaryota</taxon>
        <taxon>Fungi</taxon>
        <taxon>Dikarya</taxon>
        <taxon>Ascomycota</taxon>
        <taxon>Pezizomycotina</taxon>
        <taxon>Sordariomycetes</taxon>
        <taxon>Sordariomycetidae</taxon>
        <taxon>Diaporthales</taxon>
        <taxon>Cytosporaceae</taxon>
        <taxon>Cytospora</taxon>
    </lineage>
</organism>
<feature type="region of interest" description="Disordered" evidence="1">
    <location>
        <begin position="782"/>
        <end position="934"/>
    </location>
</feature>